<dbReference type="AlphaFoldDB" id="A0A8J8GFG9"/>
<dbReference type="EMBL" id="JABTTE010000003">
    <property type="protein sequence ID" value="NSL50851.1"/>
    <property type="molecule type" value="Genomic_DNA"/>
</dbReference>
<organism evidence="1 2">
    <name type="scientific">Calidifontibacillus erzurumensis</name>
    <dbReference type="NCBI Taxonomy" id="2741433"/>
    <lineage>
        <taxon>Bacteria</taxon>
        <taxon>Bacillati</taxon>
        <taxon>Bacillota</taxon>
        <taxon>Bacilli</taxon>
        <taxon>Bacillales</taxon>
        <taxon>Bacillaceae</taxon>
        <taxon>Calidifontibacillus/Schinkia group</taxon>
        <taxon>Calidifontibacillus</taxon>
    </lineage>
</organism>
<dbReference type="InterPro" id="IPR003673">
    <property type="entry name" value="CoA-Trfase_fam_III"/>
</dbReference>
<dbReference type="SUPFAM" id="SSF89796">
    <property type="entry name" value="CoA-transferase family III (CaiB/BaiF)"/>
    <property type="match status" value="1"/>
</dbReference>
<dbReference type="InterPro" id="IPR023606">
    <property type="entry name" value="CoA-Trfase_III_dom_1_sf"/>
</dbReference>
<protein>
    <submittedName>
        <fullName evidence="1">CoA transferase</fullName>
    </submittedName>
</protein>
<dbReference type="PANTHER" id="PTHR48228">
    <property type="entry name" value="SUCCINYL-COA--D-CITRAMALATE COA-TRANSFERASE"/>
    <property type="match status" value="1"/>
</dbReference>
<gene>
    <name evidence="1" type="ORF">HR057_03610</name>
</gene>
<dbReference type="Gene3D" id="3.40.50.10540">
    <property type="entry name" value="Crotonobetainyl-coa:carnitine coa-transferase, domain 1"/>
    <property type="match status" value="1"/>
</dbReference>
<dbReference type="GO" id="GO:0016740">
    <property type="term" value="F:transferase activity"/>
    <property type="evidence" value="ECO:0007669"/>
    <property type="project" value="UniProtKB-KW"/>
</dbReference>
<dbReference type="Gene3D" id="3.30.1540.10">
    <property type="entry name" value="formyl-coa transferase, domain 3"/>
    <property type="match status" value="1"/>
</dbReference>
<dbReference type="InterPro" id="IPR044855">
    <property type="entry name" value="CoA-Trfase_III_dom3_sf"/>
</dbReference>
<proteinExistence type="predicted"/>
<dbReference type="Pfam" id="PF02515">
    <property type="entry name" value="CoA_transf_3"/>
    <property type="match status" value="1"/>
</dbReference>
<evidence type="ECO:0000313" key="1">
    <source>
        <dbReference type="EMBL" id="NSL50851.1"/>
    </source>
</evidence>
<dbReference type="RefSeq" id="WP_173730058.1">
    <property type="nucleotide sequence ID" value="NZ_JABTTE010000003.1"/>
</dbReference>
<keyword evidence="2" id="KW-1185">Reference proteome</keyword>
<sequence length="357" mass="39942">MLKNVRVIDFTVYLPGPFASMRLADLGAEVIKVEPVGGEPARSMNNFLFLANNRNKKSICINLKEESGQQAVLDLIREADVVIESFRPGVMARLGLDYETVKKINRNIIYCSITGFGQQSSLSQLGSHDLNYMSISGVLAQLKDENGKPVHPTHTFADMIGGIAANEAILAALFSREKNGEGQYIDISLADVMISLMGNHVLIENETGFQHGVDLLAGMIINYAIYETSDHRFVSLAALEQKFWRNFCNGVGRPSWVDGYLTKTDSNNPIYEDVKSLFKSKTFQEWIAFSQEVDCCLTPVLEAGELTEFHYIKEKELIFELDGIRQVKTNPLFLQDELRKPPAVGEHTTEILNKIEN</sequence>
<reference evidence="1" key="1">
    <citation type="submission" date="2020-06" db="EMBL/GenBank/DDBJ databases">
        <title>A novel thermopfilic bacterium from Erzurum, Turkey.</title>
        <authorList>
            <person name="Adiguzel A."/>
            <person name="Ay H."/>
            <person name="Baltaci M.O."/>
        </authorList>
    </citation>
    <scope>NUCLEOTIDE SEQUENCE</scope>
    <source>
        <strain evidence="1">P2</strain>
    </source>
</reference>
<keyword evidence="1" id="KW-0808">Transferase</keyword>
<dbReference type="InterPro" id="IPR050509">
    <property type="entry name" value="CoA-transferase_III"/>
</dbReference>
<comment type="caution">
    <text evidence="1">The sequence shown here is derived from an EMBL/GenBank/DDBJ whole genome shotgun (WGS) entry which is preliminary data.</text>
</comment>
<name>A0A8J8GFG9_9BACI</name>
<accession>A0A8J8GFG9</accession>
<dbReference type="Proteomes" id="UP000625804">
    <property type="component" value="Unassembled WGS sequence"/>
</dbReference>
<dbReference type="PANTHER" id="PTHR48228:SF5">
    <property type="entry name" value="ALPHA-METHYLACYL-COA RACEMASE"/>
    <property type="match status" value="1"/>
</dbReference>
<evidence type="ECO:0000313" key="2">
    <source>
        <dbReference type="Proteomes" id="UP000625804"/>
    </source>
</evidence>